<evidence type="ECO:0000256" key="3">
    <source>
        <dbReference type="ARBA" id="ARBA00022989"/>
    </source>
</evidence>
<evidence type="ECO:0000313" key="6">
    <source>
        <dbReference type="EMBL" id="KFZ37963.1"/>
    </source>
</evidence>
<dbReference type="HAMAP" id="MF_00189">
    <property type="entry name" value="YciB"/>
    <property type="match status" value="1"/>
</dbReference>
<dbReference type="InterPro" id="IPR006008">
    <property type="entry name" value="YciB"/>
</dbReference>
<dbReference type="Pfam" id="PF04279">
    <property type="entry name" value="IspA"/>
    <property type="match status" value="1"/>
</dbReference>
<dbReference type="AlphaFoldDB" id="A0A094LRZ6"/>
<comment type="subcellular location">
    <subcellularLocation>
        <location evidence="5">Cell inner membrane</location>
        <topology evidence="5">Multi-pass membrane protein</topology>
    </subcellularLocation>
</comment>
<dbReference type="OrthoDB" id="9788219at2"/>
<keyword evidence="2 5" id="KW-0812">Transmembrane</keyword>
<feature type="transmembrane region" description="Helical" evidence="5">
    <location>
        <begin position="150"/>
        <end position="169"/>
    </location>
</feature>
<evidence type="ECO:0000256" key="1">
    <source>
        <dbReference type="ARBA" id="ARBA00022475"/>
    </source>
</evidence>
<dbReference type="PANTHER" id="PTHR36917">
    <property type="entry name" value="INTRACELLULAR SEPTATION PROTEIN A-RELATED"/>
    <property type="match status" value="1"/>
</dbReference>
<feature type="transmembrane region" description="Helical" evidence="5">
    <location>
        <begin position="80"/>
        <end position="99"/>
    </location>
</feature>
<comment type="similarity">
    <text evidence="5">Belongs to the YciB family.</text>
</comment>
<keyword evidence="7" id="KW-1185">Reference proteome</keyword>
<evidence type="ECO:0000256" key="4">
    <source>
        <dbReference type="ARBA" id="ARBA00023136"/>
    </source>
</evidence>
<feature type="transmembrane region" description="Helical" evidence="5">
    <location>
        <begin position="120"/>
        <end position="138"/>
    </location>
</feature>
<keyword evidence="3 5" id="KW-1133">Transmembrane helix</keyword>
<sequence length="181" mass="21280">MKQILDFLPLIIFFAVYKFYDIYIASGVLVAATTVQLLITYIIYRKIEKMLLFTFAMVAVFGTLTIVFHNDAFIKWKVTIINWLFAAALVISHFMKQPLIKRMLGAEFSVKEQVWTRITWYWVCFFMLCSFANLYVAFQMSQEAWVDFKVFGLTGATLVSTLLTVFYLFKHIPEEQRKELK</sequence>
<comment type="caution">
    <text evidence="6">The sequence shown here is derived from an EMBL/GenBank/DDBJ whole genome shotgun (WGS) entry which is preliminary data.</text>
</comment>
<feature type="transmembrane region" description="Helical" evidence="5">
    <location>
        <begin position="51"/>
        <end position="68"/>
    </location>
</feature>
<organism evidence="6 7">
    <name type="scientific">Shewanella mangrovi</name>
    <dbReference type="NCBI Taxonomy" id="1515746"/>
    <lineage>
        <taxon>Bacteria</taxon>
        <taxon>Pseudomonadati</taxon>
        <taxon>Pseudomonadota</taxon>
        <taxon>Gammaproteobacteria</taxon>
        <taxon>Alteromonadales</taxon>
        <taxon>Shewanellaceae</taxon>
        <taxon>Shewanella</taxon>
    </lineage>
</organism>
<reference evidence="6 7" key="1">
    <citation type="submission" date="2014-06" db="EMBL/GenBank/DDBJ databases">
        <title>Shewanella sp. YQH10.</title>
        <authorList>
            <person name="Liu Y."/>
            <person name="Zeng R."/>
        </authorList>
    </citation>
    <scope>NUCLEOTIDE SEQUENCE [LARGE SCALE GENOMIC DNA]</scope>
    <source>
        <strain evidence="6 7">YQH10</strain>
    </source>
</reference>
<comment type="function">
    <text evidence="5">Plays a role in cell envelope biogenesis, maintenance of cell envelope integrity and membrane homeostasis.</text>
</comment>
<keyword evidence="4 5" id="KW-0472">Membrane</keyword>
<protein>
    <recommendedName>
        <fullName evidence="5">Inner membrane-spanning protein YciB</fullName>
    </recommendedName>
</protein>
<name>A0A094LRZ6_9GAMM</name>
<keyword evidence="1 5" id="KW-1003">Cell membrane</keyword>
<evidence type="ECO:0000256" key="5">
    <source>
        <dbReference type="HAMAP-Rule" id="MF_00189"/>
    </source>
</evidence>
<dbReference type="GO" id="GO:0005886">
    <property type="term" value="C:plasma membrane"/>
    <property type="evidence" value="ECO:0007669"/>
    <property type="project" value="UniProtKB-SubCell"/>
</dbReference>
<dbReference type="NCBIfam" id="TIGR00997">
    <property type="entry name" value="ispZ"/>
    <property type="match status" value="1"/>
</dbReference>
<proteinExistence type="inferred from homology"/>
<dbReference type="RefSeq" id="WP_037440509.1">
    <property type="nucleotide sequence ID" value="NZ_JPEO01000003.1"/>
</dbReference>
<gene>
    <name evidence="5" type="primary">yciB</name>
    <name evidence="6" type="ORF">HR45_05475</name>
</gene>
<dbReference type="EMBL" id="JPEO01000003">
    <property type="protein sequence ID" value="KFZ37963.1"/>
    <property type="molecule type" value="Genomic_DNA"/>
</dbReference>
<dbReference type="Proteomes" id="UP000029264">
    <property type="component" value="Unassembled WGS sequence"/>
</dbReference>
<dbReference type="NCBIfam" id="NF001324">
    <property type="entry name" value="PRK00259.1-2"/>
    <property type="match status" value="1"/>
</dbReference>
<accession>A0A094LRZ6</accession>
<keyword evidence="5" id="KW-0997">Cell inner membrane</keyword>
<evidence type="ECO:0000313" key="7">
    <source>
        <dbReference type="Proteomes" id="UP000029264"/>
    </source>
</evidence>
<dbReference type="STRING" id="1515746.HR45_05475"/>
<feature type="transmembrane region" description="Helical" evidence="5">
    <location>
        <begin position="22"/>
        <end position="44"/>
    </location>
</feature>
<evidence type="ECO:0000256" key="2">
    <source>
        <dbReference type="ARBA" id="ARBA00022692"/>
    </source>
</evidence>
<dbReference type="eggNOG" id="COG2917">
    <property type="taxonomic scope" value="Bacteria"/>
</dbReference>
<dbReference type="NCBIfam" id="NF001325">
    <property type="entry name" value="PRK00259.1-3"/>
    <property type="match status" value="1"/>
</dbReference>
<dbReference type="PANTHER" id="PTHR36917:SF1">
    <property type="entry name" value="INNER MEMBRANE-SPANNING PROTEIN YCIB"/>
    <property type="match status" value="1"/>
</dbReference>